<dbReference type="InParanoid" id="E8N019"/>
<sequence>MSTMMKPLAEINQQAIQLLYQELGVVNAVRFLRQFTTGFGDYTRERASLFAGKSLQEIVHEIEQQKGQSLPHKP</sequence>
<name>E8N019_ANATU</name>
<dbReference type="RefSeq" id="WP_013558751.1">
    <property type="nucleotide sequence ID" value="NC_014960.1"/>
</dbReference>
<dbReference type="AlphaFoldDB" id="E8N019"/>
<keyword evidence="2" id="KW-1185">Reference proteome</keyword>
<dbReference type="KEGG" id="atm:ANT_03200"/>
<protein>
    <submittedName>
        <fullName evidence="1">Uncharacterized protein</fullName>
    </submittedName>
</protein>
<dbReference type="STRING" id="926569.ANT_03200"/>
<evidence type="ECO:0000313" key="1">
    <source>
        <dbReference type="EMBL" id="BAJ62354.1"/>
    </source>
</evidence>
<evidence type="ECO:0000313" key="2">
    <source>
        <dbReference type="Proteomes" id="UP000008922"/>
    </source>
</evidence>
<gene>
    <name evidence="1" type="ordered locus">ANT_03200</name>
</gene>
<dbReference type="EMBL" id="AP012029">
    <property type="protein sequence ID" value="BAJ62354.1"/>
    <property type="molecule type" value="Genomic_DNA"/>
</dbReference>
<organism evidence="1 2">
    <name type="scientific">Anaerolinea thermophila (strain DSM 14523 / JCM 11388 / NBRC 100420 / UNI-1)</name>
    <dbReference type="NCBI Taxonomy" id="926569"/>
    <lineage>
        <taxon>Bacteria</taxon>
        <taxon>Bacillati</taxon>
        <taxon>Chloroflexota</taxon>
        <taxon>Anaerolineae</taxon>
        <taxon>Anaerolineales</taxon>
        <taxon>Anaerolineaceae</taxon>
        <taxon>Anaerolinea</taxon>
    </lineage>
</organism>
<dbReference type="HOGENOM" id="CLU_193886_1_0_0"/>
<dbReference type="Proteomes" id="UP000008922">
    <property type="component" value="Chromosome"/>
</dbReference>
<proteinExistence type="predicted"/>
<reference evidence="1 2" key="1">
    <citation type="submission" date="2010-12" db="EMBL/GenBank/DDBJ databases">
        <title>Whole genome sequence of Anaerolinea thermophila UNI-1.</title>
        <authorList>
            <person name="Narita-Yamada S."/>
            <person name="Kishi E."/>
            <person name="Watanabe Y."/>
            <person name="Takasaki K."/>
            <person name="Ankai A."/>
            <person name="Oguchi A."/>
            <person name="Fukui S."/>
            <person name="Takahashi M."/>
            <person name="Yashiro I."/>
            <person name="Hosoyama A."/>
            <person name="Sekiguchi Y."/>
            <person name="Hanada S."/>
            <person name="Fujita N."/>
        </authorList>
    </citation>
    <scope>NUCLEOTIDE SEQUENCE [LARGE SCALE GENOMIC DNA]</scope>
    <source>
        <strain evidence="2">DSM 14523 / JCM 11388 / NBRC 100420 / UNI-1</strain>
    </source>
</reference>
<accession>E8N019</accession>